<dbReference type="PANTHER" id="PTHR43528">
    <property type="entry name" value="ALPHA-KETOGLUTARATE PERMEASE"/>
    <property type="match status" value="1"/>
</dbReference>
<dbReference type="Proteomes" id="UP001494902">
    <property type="component" value="Unassembled WGS sequence"/>
</dbReference>
<organism evidence="10 11">
    <name type="scientific">Pseudonocardia nematodicida</name>
    <dbReference type="NCBI Taxonomy" id="1206997"/>
    <lineage>
        <taxon>Bacteria</taxon>
        <taxon>Bacillati</taxon>
        <taxon>Actinomycetota</taxon>
        <taxon>Actinomycetes</taxon>
        <taxon>Pseudonocardiales</taxon>
        <taxon>Pseudonocardiaceae</taxon>
        <taxon>Pseudonocardia</taxon>
    </lineage>
</organism>
<feature type="transmembrane region" description="Helical" evidence="8">
    <location>
        <begin position="274"/>
        <end position="296"/>
    </location>
</feature>
<feature type="transmembrane region" description="Helical" evidence="8">
    <location>
        <begin position="55"/>
        <end position="72"/>
    </location>
</feature>
<proteinExistence type="predicted"/>
<dbReference type="InterPro" id="IPR036259">
    <property type="entry name" value="MFS_trans_sf"/>
</dbReference>
<dbReference type="EMBL" id="JBEDNQ010000004">
    <property type="protein sequence ID" value="MEQ3551204.1"/>
    <property type="molecule type" value="Genomic_DNA"/>
</dbReference>
<evidence type="ECO:0000256" key="1">
    <source>
        <dbReference type="ARBA" id="ARBA00004651"/>
    </source>
</evidence>
<dbReference type="PANTHER" id="PTHR43528:SF7">
    <property type="entry name" value="MFS TRANSPORTER"/>
    <property type="match status" value="1"/>
</dbReference>
<dbReference type="RefSeq" id="WP_349298270.1">
    <property type="nucleotide sequence ID" value="NZ_JBEDNQ010000004.1"/>
</dbReference>
<evidence type="ECO:0000256" key="8">
    <source>
        <dbReference type="SAM" id="Phobius"/>
    </source>
</evidence>
<protein>
    <submittedName>
        <fullName evidence="10">MFS transporter</fullName>
    </submittedName>
</protein>
<evidence type="ECO:0000256" key="2">
    <source>
        <dbReference type="ARBA" id="ARBA00022448"/>
    </source>
</evidence>
<gene>
    <name evidence="10" type="ORF">WIS52_12050</name>
</gene>
<feature type="transmembrane region" description="Helical" evidence="8">
    <location>
        <begin position="186"/>
        <end position="205"/>
    </location>
</feature>
<dbReference type="InterPro" id="IPR051084">
    <property type="entry name" value="H+-coupled_symporters"/>
</dbReference>
<sequence>MQTASRKEARNVRLASLGAALEYYDFVAYIYVAALISAAFFPAEASPAVRLAQTLAIYSIGFVVRPVAGIVMAHIADRIGRKRIFMLTIVMMSGSTLAIGLLPTYESIGWLAPALLLTMRVIQGCAVGGELPGAAVLVAEHSRTERVARSAAVLQSMSYGGFLLGAGAAFGASLVVEYLTPDMPSLAWRLPFLLGGVLGLVAIYLRRVLEETPLFAELQERGQAGRQTPLATVLRRDRRPVAFAFLMVFAMSMLNTVFFQYWPTYLQVDLGHSATLAIAASLITIVGAMVSMPLWGLVADRHGWRSSLGIGAGLLAISSVPIFVVAPLLPADSGWILLIALPAAFATGSIVSATPGLVASLFRTEVRQSAYAMPYNIGVVVFGGPLPLILVWAIATGGPVAPLYVVLLGALAAGVAAFFVSRMTFFLGNWATTPSEPGRVAAGGPRSTSTGGA</sequence>
<dbReference type="InterPro" id="IPR020846">
    <property type="entry name" value="MFS_dom"/>
</dbReference>
<dbReference type="Pfam" id="PF07690">
    <property type="entry name" value="MFS_1"/>
    <property type="match status" value="1"/>
</dbReference>
<keyword evidence="7 8" id="KW-0472">Membrane</keyword>
<evidence type="ECO:0000256" key="3">
    <source>
        <dbReference type="ARBA" id="ARBA00022475"/>
    </source>
</evidence>
<feature type="transmembrane region" description="Helical" evidence="8">
    <location>
        <begin position="241"/>
        <end position="262"/>
    </location>
</feature>
<dbReference type="Gene3D" id="1.20.1250.20">
    <property type="entry name" value="MFS general substrate transporter like domains"/>
    <property type="match status" value="2"/>
</dbReference>
<feature type="transmembrane region" description="Helical" evidence="8">
    <location>
        <begin position="117"/>
        <end position="138"/>
    </location>
</feature>
<evidence type="ECO:0000256" key="7">
    <source>
        <dbReference type="ARBA" id="ARBA00023136"/>
    </source>
</evidence>
<evidence type="ECO:0000313" key="11">
    <source>
        <dbReference type="Proteomes" id="UP001494902"/>
    </source>
</evidence>
<keyword evidence="5" id="KW-0769">Symport</keyword>
<dbReference type="SUPFAM" id="SSF103473">
    <property type="entry name" value="MFS general substrate transporter"/>
    <property type="match status" value="1"/>
</dbReference>
<evidence type="ECO:0000259" key="9">
    <source>
        <dbReference type="PROSITE" id="PS50850"/>
    </source>
</evidence>
<reference evidence="10 11" key="1">
    <citation type="submission" date="2024-03" db="EMBL/GenBank/DDBJ databases">
        <title>Draft genome sequence of Pseudonocardia nematodicida JCM 31783.</title>
        <authorList>
            <person name="Butdee W."/>
            <person name="Duangmal K."/>
        </authorList>
    </citation>
    <scope>NUCLEOTIDE SEQUENCE [LARGE SCALE GENOMIC DNA]</scope>
    <source>
        <strain evidence="10 11">JCM 31783</strain>
    </source>
</reference>
<comment type="subcellular location">
    <subcellularLocation>
        <location evidence="1">Cell membrane</location>
        <topology evidence="1">Multi-pass membrane protein</topology>
    </subcellularLocation>
</comment>
<evidence type="ECO:0000256" key="6">
    <source>
        <dbReference type="ARBA" id="ARBA00022989"/>
    </source>
</evidence>
<evidence type="ECO:0000256" key="5">
    <source>
        <dbReference type="ARBA" id="ARBA00022847"/>
    </source>
</evidence>
<keyword evidence="11" id="KW-1185">Reference proteome</keyword>
<feature type="transmembrane region" description="Helical" evidence="8">
    <location>
        <begin position="401"/>
        <end position="420"/>
    </location>
</feature>
<comment type="caution">
    <text evidence="10">The sequence shown here is derived from an EMBL/GenBank/DDBJ whole genome shotgun (WGS) entry which is preliminary data.</text>
</comment>
<keyword evidence="3" id="KW-1003">Cell membrane</keyword>
<feature type="transmembrane region" description="Helical" evidence="8">
    <location>
        <begin position="374"/>
        <end position="395"/>
    </location>
</feature>
<dbReference type="InterPro" id="IPR011701">
    <property type="entry name" value="MFS"/>
</dbReference>
<keyword evidence="2" id="KW-0813">Transport</keyword>
<feature type="domain" description="Major facilitator superfamily (MFS) profile" evidence="9">
    <location>
        <begin position="11"/>
        <end position="424"/>
    </location>
</feature>
<feature type="transmembrane region" description="Helical" evidence="8">
    <location>
        <begin position="159"/>
        <end position="180"/>
    </location>
</feature>
<accession>A0ABV1K9P6</accession>
<feature type="transmembrane region" description="Helical" evidence="8">
    <location>
        <begin position="335"/>
        <end position="362"/>
    </location>
</feature>
<feature type="transmembrane region" description="Helical" evidence="8">
    <location>
        <begin position="21"/>
        <end position="43"/>
    </location>
</feature>
<evidence type="ECO:0000313" key="10">
    <source>
        <dbReference type="EMBL" id="MEQ3551204.1"/>
    </source>
</evidence>
<feature type="transmembrane region" description="Helical" evidence="8">
    <location>
        <begin position="308"/>
        <end position="329"/>
    </location>
</feature>
<name>A0ABV1K9P6_9PSEU</name>
<evidence type="ECO:0000256" key="4">
    <source>
        <dbReference type="ARBA" id="ARBA00022692"/>
    </source>
</evidence>
<dbReference type="PROSITE" id="PS50850">
    <property type="entry name" value="MFS"/>
    <property type="match status" value="1"/>
</dbReference>
<keyword evidence="6 8" id="KW-1133">Transmembrane helix</keyword>
<keyword evidence="4 8" id="KW-0812">Transmembrane</keyword>
<feature type="transmembrane region" description="Helical" evidence="8">
    <location>
        <begin position="84"/>
        <end position="105"/>
    </location>
</feature>